<evidence type="ECO:0000256" key="1">
    <source>
        <dbReference type="SAM" id="MobiDB-lite"/>
    </source>
</evidence>
<feature type="region of interest" description="Disordered" evidence="1">
    <location>
        <begin position="1"/>
        <end position="31"/>
    </location>
</feature>
<proteinExistence type="predicted"/>
<reference evidence="2 3" key="1">
    <citation type="journal article" date="2020" name="Cell">
        <title>Large-Scale Comparative Analyses of Tick Genomes Elucidate Their Genetic Diversity and Vector Capacities.</title>
        <authorList>
            <consortium name="Tick Genome and Microbiome Consortium (TIGMIC)"/>
            <person name="Jia N."/>
            <person name="Wang J."/>
            <person name="Shi W."/>
            <person name="Du L."/>
            <person name="Sun Y."/>
            <person name="Zhan W."/>
            <person name="Jiang J.F."/>
            <person name="Wang Q."/>
            <person name="Zhang B."/>
            <person name="Ji P."/>
            <person name="Bell-Sakyi L."/>
            <person name="Cui X.M."/>
            <person name="Yuan T.T."/>
            <person name="Jiang B.G."/>
            <person name="Yang W.F."/>
            <person name="Lam T.T."/>
            <person name="Chang Q.C."/>
            <person name="Ding S.J."/>
            <person name="Wang X.J."/>
            <person name="Zhu J.G."/>
            <person name="Ruan X.D."/>
            <person name="Zhao L."/>
            <person name="Wei J.T."/>
            <person name="Ye R.Z."/>
            <person name="Que T.C."/>
            <person name="Du C.H."/>
            <person name="Zhou Y.H."/>
            <person name="Cheng J.X."/>
            <person name="Dai P.F."/>
            <person name="Guo W.B."/>
            <person name="Han X.H."/>
            <person name="Huang E.J."/>
            <person name="Li L.F."/>
            <person name="Wei W."/>
            <person name="Gao Y.C."/>
            <person name="Liu J.Z."/>
            <person name="Shao H.Z."/>
            <person name="Wang X."/>
            <person name="Wang C.C."/>
            <person name="Yang T.C."/>
            <person name="Huo Q.B."/>
            <person name="Li W."/>
            <person name="Chen H.Y."/>
            <person name="Chen S.E."/>
            <person name="Zhou L.G."/>
            <person name="Ni X.B."/>
            <person name="Tian J.H."/>
            <person name="Sheng Y."/>
            <person name="Liu T."/>
            <person name="Pan Y.S."/>
            <person name="Xia L.Y."/>
            <person name="Li J."/>
            <person name="Zhao F."/>
            <person name="Cao W.C."/>
        </authorList>
    </citation>
    <scope>NUCLEOTIDE SEQUENCE [LARGE SCALE GENOMIC DNA]</scope>
    <source>
        <strain evidence="2">HaeL-2018</strain>
    </source>
</reference>
<sequence length="200" mass="21312">MGQLATGEDVGAERRQVGRGKGERAGHRSSPLLSVSSGALLGLPPHLSALSIPPARKSMKLTWASIPQGQFLRPALFSLLRPPPRLTRALAIGHAFPHRPSPACLHVASSLPAHLFSYFLHLAAALESFALVSFDVTTLLLFLVLGLNIFPSPSFCVPPLSLPLPRPIYSPPSPSRASPIRPSFEQVSNGAAMFDGGLLY</sequence>
<dbReference type="Proteomes" id="UP000821853">
    <property type="component" value="Chromosome 2"/>
</dbReference>
<dbReference type="VEuPathDB" id="VectorBase:HLOH_058959"/>
<evidence type="ECO:0000313" key="3">
    <source>
        <dbReference type="Proteomes" id="UP000821853"/>
    </source>
</evidence>
<name>A0A9J6G266_HAELO</name>
<feature type="compositionally biased region" description="Basic and acidic residues" evidence="1">
    <location>
        <begin position="11"/>
        <end position="26"/>
    </location>
</feature>
<accession>A0A9J6G266</accession>
<protein>
    <submittedName>
        <fullName evidence="2">Uncharacterized protein</fullName>
    </submittedName>
</protein>
<keyword evidence="3" id="KW-1185">Reference proteome</keyword>
<evidence type="ECO:0000313" key="2">
    <source>
        <dbReference type="EMBL" id="KAH9368889.1"/>
    </source>
</evidence>
<organism evidence="2 3">
    <name type="scientific">Haemaphysalis longicornis</name>
    <name type="common">Bush tick</name>
    <dbReference type="NCBI Taxonomy" id="44386"/>
    <lineage>
        <taxon>Eukaryota</taxon>
        <taxon>Metazoa</taxon>
        <taxon>Ecdysozoa</taxon>
        <taxon>Arthropoda</taxon>
        <taxon>Chelicerata</taxon>
        <taxon>Arachnida</taxon>
        <taxon>Acari</taxon>
        <taxon>Parasitiformes</taxon>
        <taxon>Ixodida</taxon>
        <taxon>Ixodoidea</taxon>
        <taxon>Ixodidae</taxon>
        <taxon>Haemaphysalinae</taxon>
        <taxon>Haemaphysalis</taxon>
    </lineage>
</organism>
<dbReference type="EMBL" id="JABSTR010000004">
    <property type="protein sequence ID" value="KAH9368889.1"/>
    <property type="molecule type" value="Genomic_DNA"/>
</dbReference>
<gene>
    <name evidence="2" type="ORF">HPB48_004388</name>
</gene>
<comment type="caution">
    <text evidence="2">The sequence shown here is derived from an EMBL/GenBank/DDBJ whole genome shotgun (WGS) entry which is preliminary data.</text>
</comment>
<dbReference type="AlphaFoldDB" id="A0A9J6G266"/>